<dbReference type="Pfam" id="PF01618">
    <property type="entry name" value="MotA_ExbB"/>
    <property type="match status" value="1"/>
</dbReference>
<keyword evidence="9" id="KW-0969">Cilium</keyword>
<dbReference type="GO" id="GO:0017038">
    <property type="term" value="P:protein import"/>
    <property type="evidence" value="ECO:0007669"/>
    <property type="project" value="TreeGrafter"/>
</dbReference>
<dbReference type="PANTHER" id="PTHR30625">
    <property type="entry name" value="PROTEIN TOLQ"/>
    <property type="match status" value="1"/>
</dbReference>
<comment type="similarity">
    <text evidence="6">Belongs to the exbB/tolQ family.</text>
</comment>
<evidence type="ECO:0000313" key="10">
    <source>
        <dbReference type="Proteomes" id="UP000317496"/>
    </source>
</evidence>
<keyword evidence="9" id="KW-0282">Flagellum</keyword>
<dbReference type="KEGG" id="fer:FNB15_16770"/>
<dbReference type="InterPro" id="IPR002898">
    <property type="entry name" value="MotA_ExbB_proton_chnl"/>
</dbReference>
<keyword evidence="6" id="KW-0813">Transport</keyword>
<dbReference type="PANTHER" id="PTHR30625:SF3">
    <property type="entry name" value="TOL-PAL SYSTEM PROTEIN TOLQ"/>
    <property type="match status" value="1"/>
</dbReference>
<reference evidence="9 10" key="1">
    <citation type="submission" date="2019-07" db="EMBL/GenBank/DDBJ databases">
        <title>Genome sequencing for Ferrovibrio sp. K5.</title>
        <authorList>
            <person name="Park S.-J."/>
        </authorList>
    </citation>
    <scope>NUCLEOTIDE SEQUENCE [LARGE SCALE GENOMIC DNA]</scope>
    <source>
        <strain evidence="9 10">K5</strain>
    </source>
</reference>
<feature type="transmembrane region" description="Helical" evidence="7">
    <location>
        <begin position="163"/>
        <end position="185"/>
    </location>
</feature>
<accession>A0A516H4W2</accession>
<keyword evidence="5 7" id="KW-0472">Membrane</keyword>
<gene>
    <name evidence="9" type="ORF">FNB15_16770</name>
</gene>
<evidence type="ECO:0000256" key="5">
    <source>
        <dbReference type="ARBA" id="ARBA00023136"/>
    </source>
</evidence>
<dbReference type="AlphaFoldDB" id="A0A516H4W2"/>
<evidence type="ECO:0000256" key="3">
    <source>
        <dbReference type="ARBA" id="ARBA00022692"/>
    </source>
</evidence>
<feature type="domain" description="MotA/TolQ/ExbB proton channel" evidence="8">
    <location>
        <begin position="100"/>
        <end position="199"/>
    </location>
</feature>
<dbReference type="EMBL" id="CP041636">
    <property type="protein sequence ID" value="QDO98823.1"/>
    <property type="molecule type" value="Genomic_DNA"/>
</dbReference>
<evidence type="ECO:0000256" key="6">
    <source>
        <dbReference type="RuleBase" id="RU004057"/>
    </source>
</evidence>
<proteinExistence type="inferred from homology"/>
<organism evidence="9 10">
    <name type="scientific">Ferrovibrio terrae</name>
    <dbReference type="NCBI Taxonomy" id="2594003"/>
    <lineage>
        <taxon>Bacteria</taxon>
        <taxon>Pseudomonadati</taxon>
        <taxon>Pseudomonadota</taxon>
        <taxon>Alphaproteobacteria</taxon>
        <taxon>Rhodospirillales</taxon>
        <taxon>Rhodospirillaceae</taxon>
        <taxon>Ferrovibrio</taxon>
    </lineage>
</organism>
<name>A0A516H4W2_9PROT</name>
<sequence length="226" mass="24106">MNHELSFMALIINADPIVQAVMAILVLSSVACWAITVEKLVRFGSLRRAARNFEAAVKADALLSNPKAGEGIQTAILNAAARERKDGIDAGESRYEFRVRLEMVMRQAMAQQLRQVEPGLPFLATVGSAAPFIGLFGTVWGIMNSFSAIAGSNDTSLAVVAPGIAEALFATALGLVAAIPAVVLYNKFSTDLGRLAQRFNVAINEAARQFSRSSTVHPRSMAEAGQ</sequence>
<dbReference type="InterPro" id="IPR050790">
    <property type="entry name" value="ExbB/TolQ_transport"/>
</dbReference>
<keyword evidence="10" id="KW-1185">Reference proteome</keyword>
<evidence type="ECO:0000256" key="2">
    <source>
        <dbReference type="ARBA" id="ARBA00022475"/>
    </source>
</evidence>
<comment type="subcellular location">
    <subcellularLocation>
        <location evidence="1">Cell membrane</location>
        <topology evidence="1">Multi-pass membrane protein</topology>
    </subcellularLocation>
    <subcellularLocation>
        <location evidence="6">Membrane</location>
        <topology evidence="6">Multi-pass membrane protein</topology>
    </subcellularLocation>
</comment>
<feature type="transmembrane region" description="Helical" evidence="7">
    <location>
        <begin position="20"/>
        <end position="41"/>
    </location>
</feature>
<evidence type="ECO:0000313" key="9">
    <source>
        <dbReference type="EMBL" id="QDO98823.1"/>
    </source>
</evidence>
<evidence type="ECO:0000256" key="4">
    <source>
        <dbReference type="ARBA" id="ARBA00022989"/>
    </source>
</evidence>
<keyword evidence="2" id="KW-1003">Cell membrane</keyword>
<keyword evidence="9" id="KW-0966">Cell projection</keyword>
<evidence type="ECO:0000256" key="1">
    <source>
        <dbReference type="ARBA" id="ARBA00004651"/>
    </source>
</evidence>
<protein>
    <submittedName>
        <fullName evidence="9">Flagellar motor protein MotA</fullName>
    </submittedName>
</protein>
<evidence type="ECO:0000256" key="7">
    <source>
        <dbReference type="SAM" id="Phobius"/>
    </source>
</evidence>
<feature type="transmembrane region" description="Helical" evidence="7">
    <location>
        <begin position="119"/>
        <end position="143"/>
    </location>
</feature>
<evidence type="ECO:0000259" key="8">
    <source>
        <dbReference type="Pfam" id="PF01618"/>
    </source>
</evidence>
<dbReference type="Proteomes" id="UP000317496">
    <property type="component" value="Chromosome"/>
</dbReference>
<dbReference type="RefSeq" id="WP_144069804.1">
    <property type="nucleotide sequence ID" value="NZ_CP041636.1"/>
</dbReference>
<keyword evidence="4 7" id="KW-1133">Transmembrane helix</keyword>
<keyword evidence="3 7" id="KW-0812">Transmembrane</keyword>
<dbReference type="OrthoDB" id="9805133at2"/>
<dbReference type="GO" id="GO:0005886">
    <property type="term" value="C:plasma membrane"/>
    <property type="evidence" value="ECO:0007669"/>
    <property type="project" value="UniProtKB-SubCell"/>
</dbReference>
<keyword evidence="6" id="KW-0653">Protein transport</keyword>